<gene>
    <name evidence="1" type="ORF">ERS852571_02475</name>
</gene>
<reference evidence="1 2" key="1">
    <citation type="submission" date="2015-09" db="EMBL/GenBank/DDBJ databases">
        <authorList>
            <consortium name="Pathogen Informatics"/>
        </authorList>
    </citation>
    <scope>NUCLEOTIDE SEQUENCE [LARGE SCALE GENOMIC DNA]</scope>
    <source>
        <strain evidence="1 2">2789STDY5834959</strain>
    </source>
</reference>
<dbReference type="AlphaFoldDB" id="A0A173U405"/>
<proteinExistence type="predicted"/>
<protein>
    <submittedName>
        <fullName evidence="1">Uncharacterized protein</fullName>
    </submittedName>
</protein>
<sequence>MEFKCECDPHGRKEPSGINRIIMEFKSFIRVLFPELFKAELIES</sequence>
<evidence type="ECO:0000313" key="1">
    <source>
        <dbReference type="EMBL" id="CUN09449.1"/>
    </source>
</evidence>
<accession>A0A173U405</accession>
<dbReference type="EMBL" id="CYXY01000017">
    <property type="protein sequence ID" value="CUN09449.1"/>
    <property type="molecule type" value="Genomic_DNA"/>
</dbReference>
<name>A0A173U405_ANAHA</name>
<dbReference type="Proteomes" id="UP000095553">
    <property type="component" value="Unassembled WGS sequence"/>
</dbReference>
<organism evidence="1 2">
    <name type="scientific">Anaerostipes hadrus</name>
    <dbReference type="NCBI Taxonomy" id="649756"/>
    <lineage>
        <taxon>Bacteria</taxon>
        <taxon>Bacillati</taxon>
        <taxon>Bacillota</taxon>
        <taxon>Clostridia</taxon>
        <taxon>Lachnospirales</taxon>
        <taxon>Lachnospiraceae</taxon>
        <taxon>Anaerostipes</taxon>
    </lineage>
</organism>
<evidence type="ECO:0000313" key="2">
    <source>
        <dbReference type="Proteomes" id="UP000095553"/>
    </source>
</evidence>